<gene>
    <name evidence="4 6" type="primary">cysH</name>
    <name evidence="6" type="ORF">Raf01_09440</name>
</gene>
<dbReference type="HAMAP" id="MF_00063">
    <property type="entry name" value="CysH"/>
    <property type="match status" value="1"/>
</dbReference>
<protein>
    <recommendedName>
        <fullName evidence="4">Adenosine 5'-phosphosulfate reductase</fullName>
        <shortName evidence="4">APS reductase</shortName>
        <ecNumber evidence="4">1.8.4.10</ecNumber>
    </recommendedName>
    <alternativeName>
        <fullName evidence="4">5'-adenylylsulfate reductase</fullName>
    </alternativeName>
    <alternativeName>
        <fullName evidence="4">Thioredoxin-dependent 5'-adenylylsulfate reductase</fullName>
    </alternativeName>
</protein>
<reference evidence="6" key="1">
    <citation type="submission" date="2021-01" db="EMBL/GenBank/DDBJ databases">
        <title>Whole genome shotgun sequence of Rugosimonospora africana NBRC 104875.</title>
        <authorList>
            <person name="Komaki H."/>
            <person name="Tamura T."/>
        </authorList>
    </citation>
    <scope>NUCLEOTIDE SEQUENCE</scope>
    <source>
        <strain evidence="6">NBRC 104875</strain>
    </source>
</reference>
<dbReference type="InterPro" id="IPR004511">
    <property type="entry name" value="PAPS/APS_Rdtase"/>
</dbReference>
<dbReference type="NCBIfam" id="TIGR00434">
    <property type="entry name" value="cysH"/>
    <property type="match status" value="1"/>
</dbReference>
<name>A0A8J3QNK6_9ACTN</name>
<comment type="catalytic activity">
    <reaction evidence="4">
        <text>[thioredoxin]-disulfide + sulfite + AMP + 2 H(+) = adenosine 5'-phosphosulfate + [thioredoxin]-dithiol</text>
        <dbReference type="Rhea" id="RHEA:21976"/>
        <dbReference type="Rhea" id="RHEA-COMP:10698"/>
        <dbReference type="Rhea" id="RHEA-COMP:10700"/>
        <dbReference type="ChEBI" id="CHEBI:15378"/>
        <dbReference type="ChEBI" id="CHEBI:17359"/>
        <dbReference type="ChEBI" id="CHEBI:29950"/>
        <dbReference type="ChEBI" id="CHEBI:50058"/>
        <dbReference type="ChEBI" id="CHEBI:58243"/>
        <dbReference type="ChEBI" id="CHEBI:456215"/>
        <dbReference type="EC" id="1.8.4.10"/>
    </reaction>
</comment>
<evidence type="ECO:0000256" key="1">
    <source>
        <dbReference type="ARBA" id="ARBA00009732"/>
    </source>
</evidence>
<dbReference type="GO" id="GO:0051539">
    <property type="term" value="F:4 iron, 4 sulfur cluster binding"/>
    <property type="evidence" value="ECO:0007669"/>
    <property type="project" value="UniProtKB-UniRule"/>
</dbReference>
<dbReference type="RefSeq" id="WP_203916459.1">
    <property type="nucleotide sequence ID" value="NZ_BONZ01000009.1"/>
</dbReference>
<comment type="cofactor">
    <cofactor evidence="4">
        <name>[4Fe-4S] cluster</name>
        <dbReference type="ChEBI" id="CHEBI:49883"/>
    </cofactor>
    <text evidence="4">Binds 1 [4Fe-4S] cluster per subunit.</text>
</comment>
<dbReference type="PANTHER" id="PTHR46509">
    <property type="entry name" value="PHOSPHOADENOSINE PHOSPHOSULFATE REDUCTASE"/>
    <property type="match status" value="1"/>
</dbReference>
<keyword evidence="4" id="KW-0479">Metal-binding</keyword>
<comment type="similarity">
    <text evidence="1 4">Belongs to the PAPS reductase family. CysH subfamily.</text>
</comment>
<dbReference type="GO" id="GO:0046872">
    <property type="term" value="F:metal ion binding"/>
    <property type="evidence" value="ECO:0007669"/>
    <property type="project" value="UniProtKB-KW"/>
</dbReference>
<feature type="active site" description="Nucleophile; cysteine thiosulfonate intermediate" evidence="4">
    <location>
        <position position="231"/>
    </location>
</feature>
<keyword evidence="4" id="KW-0963">Cytoplasm</keyword>
<dbReference type="GO" id="GO:0019379">
    <property type="term" value="P:sulfate assimilation, phosphoadenylyl sulfate reduction by phosphoadenylyl-sulfate reductase (thioredoxin)"/>
    <property type="evidence" value="ECO:0007669"/>
    <property type="project" value="UniProtKB-UniRule"/>
</dbReference>
<keyword evidence="4" id="KW-0408">Iron</keyword>
<dbReference type="GO" id="GO:0005737">
    <property type="term" value="C:cytoplasm"/>
    <property type="evidence" value="ECO:0007669"/>
    <property type="project" value="UniProtKB-SubCell"/>
</dbReference>
<evidence type="ECO:0000313" key="6">
    <source>
        <dbReference type="EMBL" id="GIH12772.1"/>
    </source>
</evidence>
<dbReference type="EC" id="1.8.4.10" evidence="4"/>
<comment type="subcellular location">
    <subcellularLocation>
        <location evidence="4">Cytoplasm</location>
    </subcellularLocation>
</comment>
<evidence type="ECO:0000313" key="7">
    <source>
        <dbReference type="Proteomes" id="UP000642748"/>
    </source>
</evidence>
<comment type="function">
    <text evidence="4">Catalyzes the formation of sulfite from adenosine 5'-phosphosulfate (APS) using thioredoxin as an electron donor.</text>
</comment>
<dbReference type="CDD" id="cd23945">
    <property type="entry name" value="PAPS_reductase"/>
    <property type="match status" value="1"/>
</dbReference>
<dbReference type="InterPro" id="IPR002500">
    <property type="entry name" value="PAPS_reduct_dom"/>
</dbReference>
<comment type="pathway">
    <text evidence="3 4">Sulfur metabolism; hydrogen sulfide biosynthesis; sulfite from sulfate.</text>
</comment>
<evidence type="ECO:0000256" key="2">
    <source>
        <dbReference type="ARBA" id="ARBA00023002"/>
    </source>
</evidence>
<proteinExistence type="inferred from homology"/>
<feature type="domain" description="Phosphoadenosine phosphosulphate reductase" evidence="5">
    <location>
        <begin position="50"/>
        <end position="210"/>
    </location>
</feature>
<dbReference type="EMBL" id="BONZ01000009">
    <property type="protein sequence ID" value="GIH12772.1"/>
    <property type="molecule type" value="Genomic_DNA"/>
</dbReference>
<dbReference type="PIRSF" id="PIRSF000857">
    <property type="entry name" value="PAPS_reductase"/>
    <property type="match status" value="1"/>
</dbReference>
<feature type="binding site" evidence="4">
    <location>
        <position position="123"/>
    </location>
    <ligand>
        <name>[4Fe-4S] cluster</name>
        <dbReference type="ChEBI" id="CHEBI:49883"/>
    </ligand>
</feature>
<dbReference type="GO" id="GO:0004604">
    <property type="term" value="F:phosphoadenylyl-sulfate reductase (thioredoxin) activity"/>
    <property type="evidence" value="ECO:0007669"/>
    <property type="project" value="UniProtKB-UniRule"/>
</dbReference>
<dbReference type="GO" id="GO:0043866">
    <property type="term" value="F:adenylyl-sulfate reductase (thioredoxin) activity"/>
    <property type="evidence" value="ECO:0007669"/>
    <property type="project" value="UniProtKB-EC"/>
</dbReference>
<dbReference type="Pfam" id="PF01507">
    <property type="entry name" value="PAPS_reduct"/>
    <property type="match status" value="1"/>
</dbReference>
<dbReference type="Proteomes" id="UP000642748">
    <property type="component" value="Unassembled WGS sequence"/>
</dbReference>
<keyword evidence="4" id="KW-0411">Iron-sulfur</keyword>
<dbReference type="Gene3D" id="3.40.50.620">
    <property type="entry name" value="HUPs"/>
    <property type="match status" value="1"/>
</dbReference>
<comment type="caution">
    <text evidence="6">The sequence shown here is derived from an EMBL/GenBank/DDBJ whole genome shotgun (WGS) entry which is preliminary data.</text>
</comment>
<sequence length="236" mass="25877">MSTVTRYSVSELQEIASRAGVELAQAPAHEIVEWALGQFGERFCVTSSFADAVLIHVVSQVAPGIEVIFLDTGLHFEETLQVRETVASTLPVTIKSIKPRLSVGQQDAEYGPRLFSREPDECCALRKVEPLERALEPYDAWAAGLRRDEGPSRANTPVVGFEVGRGKVKVAPLAYWTEADVQAYIAKHNVPVNKLIGRGYASVGCWPCTRRTAPGEDPRAGRWPMFDKTECGIHAG</sequence>
<dbReference type="SUPFAM" id="SSF52402">
    <property type="entry name" value="Adenine nucleotide alpha hydrolases-like"/>
    <property type="match status" value="1"/>
</dbReference>
<evidence type="ECO:0000256" key="3">
    <source>
        <dbReference type="ARBA" id="ARBA00024327"/>
    </source>
</evidence>
<dbReference type="GO" id="GO:0070814">
    <property type="term" value="P:hydrogen sulfide biosynthetic process"/>
    <property type="evidence" value="ECO:0007669"/>
    <property type="project" value="UniProtKB-UniRule"/>
</dbReference>
<keyword evidence="7" id="KW-1185">Reference proteome</keyword>
<dbReference type="InterPro" id="IPR014729">
    <property type="entry name" value="Rossmann-like_a/b/a_fold"/>
</dbReference>
<organism evidence="6 7">
    <name type="scientific">Rugosimonospora africana</name>
    <dbReference type="NCBI Taxonomy" id="556532"/>
    <lineage>
        <taxon>Bacteria</taxon>
        <taxon>Bacillati</taxon>
        <taxon>Actinomycetota</taxon>
        <taxon>Actinomycetes</taxon>
        <taxon>Micromonosporales</taxon>
        <taxon>Micromonosporaceae</taxon>
        <taxon>Rugosimonospora</taxon>
    </lineage>
</organism>
<evidence type="ECO:0000259" key="5">
    <source>
        <dbReference type="Pfam" id="PF01507"/>
    </source>
</evidence>
<evidence type="ECO:0000256" key="4">
    <source>
        <dbReference type="HAMAP-Rule" id="MF_00063"/>
    </source>
</evidence>
<dbReference type="PANTHER" id="PTHR46509:SF1">
    <property type="entry name" value="PHOSPHOADENOSINE PHOSPHOSULFATE REDUCTASE"/>
    <property type="match status" value="1"/>
</dbReference>
<feature type="binding site" evidence="4">
    <location>
        <position position="122"/>
    </location>
    <ligand>
        <name>[4Fe-4S] cluster</name>
        <dbReference type="ChEBI" id="CHEBI:49883"/>
    </ligand>
</feature>
<feature type="binding site" evidence="4">
    <location>
        <position position="205"/>
    </location>
    <ligand>
        <name>[4Fe-4S] cluster</name>
        <dbReference type="ChEBI" id="CHEBI:49883"/>
    </ligand>
</feature>
<dbReference type="AlphaFoldDB" id="A0A8J3QNK6"/>
<dbReference type="NCBIfam" id="NF002537">
    <property type="entry name" value="PRK02090.1"/>
    <property type="match status" value="1"/>
</dbReference>
<accession>A0A8J3QNK6</accession>
<keyword evidence="2 4" id="KW-0560">Oxidoreductase</keyword>
<feature type="binding site" evidence="4">
    <location>
        <position position="208"/>
    </location>
    <ligand>
        <name>[4Fe-4S] cluster</name>
        <dbReference type="ChEBI" id="CHEBI:49883"/>
    </ligand>
</feature>